<dbReference type="OrthoDB" id="1327196at2"/>
<evidence type="ECO:0008006" key="4">
    <source>
        <dbReference type="Google" id="ProtNLM"/>
    </source>
</evidence>
<keyword evidence="1" id="KW-0732">Signal</keyword>
<accession>A5FEZ3</accession>
<dbReference type="KEGG" id="fjo:Fjoh_3214"/>
<proteinExistence type="predicted"/>
<organism evidence="2 3">
    <name type="scientific">Flavobacterium johnsoniae (strain ATCC 17061 / DSM 2064 / JCM 8514 / BCRC 14874 / CCUG 350202 / NBRC 14942 / NCIMB 11054 / UW101)</name>
    <name type="common">Cytophaga johnsonae</name>
    <dbReference type="NCBI Taxonomy" id="376686"/>
    <lineage>
        <taxon>Bacteria</taxon>
        <taxon>Pseudomonadati</taxon>
        <taxon>Bacteroidota</taxon>
        <taxon>Flavobacteriia</taxon>
        <taxon>Flavobacteriales</taxon>
        <taxon>Flavobacteriaceae</taxon>
        <taxon>Flavobacterium</taxon>
    </lineage>
</organism>
<name>A5FEZ3_FLAJ1</name>
<sequence>MCKSKFMSTIKKGCIILFCVLALQILKAQDAPYSIGFIPASIEEIDVAFPIYDKWHLSGQADVQLVTQGAYTNGNPFEYTQRVVVRPWLIYSGFKNIKLWLGYAHNQKYAVEEAGNYETLENRLIVMGTFSQEMPKGSIFEQVRFETKFFDDRTGTPQTIPRIRARFGVNHYLRQTKEKPLFLAPNLGYYTELMLKFASKDYAKEHFDIFRLSVYYSAGITPNVHFLAGIIGQMQLRTNGTQFDVYYGPMVSVKYSIRPKERETFDSVDGGAD</sequence>
<evidence type="ECO:0000256" key="1">
    <source>
        <dbReference type="SAM" id="SignalP"/>
    </source>
</evidence>
<dbReference type="HOGENOM" id="CLU_992616_0_0_10"/>
<dbReference type="EMBL" id="CP000685">
    <property type="protein sequence ID" value="ABQ06231.1"/>
    <property type="molecule type" value="Genomic_DNA"/>
</dbReference>
<dbReference type="eggNOG" id="ENOG5033TEU">
    <property type="taxonomic scope" value="Bacteria"/>
</dbReference>
<keyword evidence="3" id="KW-1185">Reference proteome</keyword>
<reference evidence="2 3" key="1">
    <citation type="journal article" date="2009" name="Appl. Environ. Microbiol.">
        <title>Novel features of the polysaccharide-digesting gliding bacterium Flavobacterium johnsoniae as revealed by genome sequence analysis.</title>
        <authorList>
            <person name="McBride M.J."/>
            <person name="Xie G."/>
            <person name="Martens E.C."/>
            <person name="Lapidus A."/>
            <person name="Henrissat B."/>
            <person name="Rhodes R.G."/>
            <person name="Goltsman E."/>
            <person name="Wang W."/>
            <person name="Xu J."/>
            <person name="Hunnicutt D.W."/>
            <person name="Staroscik A.M."/>
            <person name="Hoover T.R."/>
            <person name="Cheng Y.Q."/>
            <person name="Stein J.L."/>
        </authorList>
    </citation>
    <scope>NUCLEOTIDE SEQUENCE [LARGE SCALE GENOMIC DNA]</scope>
    <source>
        <strain evidence="3">ATCC 17061 / DSM 2064 / JCM 8514 / BCRC 14874 / CCUG 350202 / NBRC 14942 / NCIMB 11054 / UW101</strain>
    </source>
</reference>
<evidence type="ECO:0000313" key="3">
    <source>
        <dbReference type="Proteomes" id="UP000006694"/>
    </source>
</evidence>
<dbReference type="Proteomes" id="UP000006694">
    <property type="component" value="Chromosome"/>
</dbReference>
<feature type="chain" id="PRO_5030164367" description="DUF2490 domain-containing protein" evidence="1">
    <location>
        <begin position="31"/>
        <end position="273"/>
    </location>
</feature>
<dbReference type="Pfam" id="PF10677">
    <property type="entry name" value="DUF2490"/>
    <property type="match status" value="1"/>
</dbReference>
<gene>
    <name evidence="2" type="ordered locus">Fjoh_3214</name>
</gene>
<feature type="signal peptide" evidence="1">
    <location>
        <begin position="1"/>
        <end position="30"/>
    </location>
</feature>
<dbReference type="InterPro" id="IPR019619">
    <property type="entry name" value="DUF2490"/>
</dbReference>
<evidence type="ECO:0000313" key="2">
    <source>
        <dbReference type="EMBL" id="ABQ06231.1"/>
    </source>
</evidence>
<protein>
    <recommendedName>
        <fullName evidence="4">DUF2490 domain-containing protein</fullName>
    </recommendedName>
</protein>
<dbReference type="AlphaFoldDB" id="A5FEZ3"/>